<proteinExistence type="predicted"/>
<organism evidence="2 3">
    <name type="scientific">Alloalcanivorax marinus</name>
    <dbReference type="NCBI Taxonomy" id="1177169"/>
    <lineage>
        <taxon>Bacteria</taxon>
        <taxon>Pseudomonadati</taxon>
        <taxon>Pseudomonadota</taxon>
        <taxon>Gammaproteobacteria</taxon>
        <taxon>Oceanospirillales</taxon>
        <taxon>Alcanivoracaceae</taxon>
        <taxon>Alloalcanivorax</taxon>
    </lineage>
</organism>
<protein>
    <submittedName>
        <fullName evidence="2">Porin</fullName>
    </submittedName>
</protein>
<accession>A0A9Q3UKV8</accession>
<evidence type="ECO:0000256" key="1">
    <source>
        <dbReference type="SAM" id="SignalP"/>
    </source>
</evidence>
<reference evidence="2" key="1">
    <citation type="submission" date="2021-10" db="EMBL/GenBank/DDBJ databases">
        <title>The diversity and Nitrogen Metabolism of Culturable Nitrate-Utilizing Bacteria Within the Oxygen Minimum Zone of the Changjiang (Yangtze River)Estuary.</title>
        <authorList>
            <person name="Zhang D."/>
            <person name="Zheng J."/>
            <person name="Liu S."/>
            <person name="He W."/>
        </authorList>
    </citation>
    <scope>NUCLEOTIDE SEQUENCE</scope>
    <source>
        <strain evidence="2">FXH-223</strain>
    </source>
</reference>
<gene>
    <name evidence="2" type="ORF">LL252_05700</name>
</gene>
<dbReference type="EMBL" id="JAJGNA010000004">
    <property type="protein sequence ID" value="MCC4308060.1"/>
    <property type="molecule type" value="Genomic_DNA"/>
</dbReference>
<keyword evidence="1" id="KW-0732">Signal</keyword>
<comment type="caution">
    <text evidence="2">The sequence shown here is derived from an EMBL/GenBank/DDBJ whole genome shotgun (WGS) entry which is preliminary data.</text>
</comment>
<dbReference type="SUPFAM" id="SSF56935">
    <property type="entry name" value="Porins"/>
    <property type="match status" value="1"/>
</dbReference>
<evidence type="ECO:0000313" key="3">
    <source>
        <dbReference type="Proteomes" id="UP001108027"/>
    </source>
</evidence>
<keyword evidence="3" id="KW-1185">Reference proteome</keyword>
<dbReference type="RefSeq" id="WP_228233383.1">
    <property type="nucleotide sequence ID" value="NZ_ARXL01000014.1"/>
</dbReference>
<evidence type="ECO:0000313" key="2">
    <source>
        <dbReference type="EMBL" id="MCC4308060.1"/>
    </source>
</evidence>
<feature type="chain" id="PRO_5040493156" evidence="1">
    <location>
        <begin position="31"/>
        <end position="382"/>
    </location>
</feature>
<dbReference type="Proteomes" id="UP001108027">
    <property type="component" value="Unassembled WGS sequence"/>
</dbReference>
<feature type="signal peptide" evidence="1">
    <location>
        <begin position="1"/>
        <end position="30"/>
    </location>
</feature>
<dbReference type="AlphaFoldDB" id="A0A9Q3UKV8"/>
<sequence length="382" mass="42195">MKTFIKTPAMGLIAASTALVSMTAPVSARAGAELSAGVWWVYQNVTKSDFNSPAFNEDLDNETGGNFADPALIIYADDDGSYGPWHFSAETRFGTGSFSDPASNNSGDNLTVHKAWIGYDVTDNSSLKIGKSQVPFGWKTANFWPGDGLQGGYGDQMDVGLKYSGDAGAFHYDVAYYHQDDWGEDSTDTVDDNGHWGSSDTYRKIKTGVVNLDWNFLEHHTVGVSAQYGRMQDLVPVAAGNPSASNDDGSHQAYDLHYVFEKDNWTAKYRFISVERDFGGMDALLASASAPVDEKIENQRHVVELGYNHDDWFYYIDAGIASTDTTGNDADDVEFFAPGVRYQYGPGWIYVEYLQSDGDINAYGDVYESDFNAFYVAFDFYF</sequence>
<name>A0A9Q3UKV8_9GAMM</name>